<evidence type="ECO:0000259" key="1">
    <source>
        <dbReference type="Pfam" id="PF09836"/>
    </source>
</evidence>
<dbReference type="AlphaFoldDB" id="A0A4R6WY34"/>
<dbReference type="EMBL" id="SNYW01000008">
    <property type="protein sequence ID" value="TDQ82545.1"/>
    <property type="molecule type" value="Genomic_DNA"/>
</dbReference>
<feature type="domain" description="Putative DNA-binding" evidence="1">
    <location>
        <begin position="7"/>
        <end position="97"/>
    </location>
</feature>
<dbReference type="InterPro" id="IPR018640">
    <property type="entry name" value="DUF2063"/>
</dbReference>
<keyword evidence="3" id="KW-1185">Reference proteome</keyword>
<dbReference type="Gene3D" id="1.10.150.690">
    <property type="entry name" value="DUF2063"/>
    <property type="match status" value="1"/>
</dbReference>
<name>A0A4R6WY34_9PROT</name>
<comment type="caution">
    <text evidence="2">The sequence shown here is derived from an EMBL/GenBank/DDBJ whole genome shotgun (WGS) entry which is preliminary data.</text>
</comment>
<dbReference type="InterPro" id="IPR044922">
    <property type="entry name" value="DUF2063_N_sf"/>
</dbReference>
<protein>
    <recommendedName>
        <fullName evidence="1">Putative DNA-binding domain-containing protein</fullName>
    </recommendedName>
</protein>
<accession>A0A4R6WY34</accession>
<dbReference type="OrthoDB" id="4146344at2"/>
<evidence type="ECO:0000313" key="3">
    <source>
        <dbReference type="Proteomes" id="UP000295783"/>
    </source>
</evidence>
<reference evidence="2 3" key="1">
    <citation type="submission" date="2019-03" db="EMBL/GenBank/DDBJ databases">
        <title>Genomic Encyclopedia of Type Strains, Phase III (KMG-III): the genomes of soil and plant-associated and newly described type strains.</title>
        <authorList>
            <person name="Whitman W."/>
        </authorList>
    </citation>
    <scope>NUCLEOTIDE SEQUENCE [LARGE SCALE GENOMIC DNA]</scope>
    <source>
        <strain evidence="2 3">CGMCC 1.7660</strain>
    </source>
</reference>
<dbReference type="RefSeq" id="WP_133613814.1">
    <property type="nucleotide sequence ID" value="NZ_SNYW01000008.1"/>
</dbReference>
<gene>
    <name evidence="2" type="ORF">A8950_2368</name>
</gene>
<organism evidence="2 3">
    <name type="scientific">Dongia mobilis</name>
    <dbReference type="NCBI Taxonomy" id="578943"/>
    <lineage>
        <taxon>Bacteria</taxon>
        <taxon>Pseudomonadati</taxon>
        <taxon>Pseudomonadota</taxon>
        <taxon>Alphaproteobacteria</taxon>
        <taxon>Rhodospirillales</taxon>
        <taxon>Dongiaceae</taxon>
        <taxon>Dongia</taxon>
    </lineage>
</organism>
<evidence type="ECO:0000313" key="2">
    <source>
        <dbReference type="EMBL" id="TDQ82545.1"/>
    </source>
</evidence>
<sequence length="266" mass="27773">MTTLADLQRQFQDHLTLGSQTVLPAIQTQGELAPADRLGIYRYAYRQRLTEALANDFPGLAALLGATAFADLARRYVAAHPSRNPSLRWFGAQLPAFAAADPLVTPVATGMARFDWAVAMAFDAPDEAAIGLADLAGMPPESAAGLRFTFVASLAVVAGDAGLGELRRGLLRGEGSETAALGDESAWLVWRQGDSVQYRSLPAAERVALEVMQGGGSLGEMCLALAAGPHEAAPAQHSAAQFINDWLTQGLVAAFAGDAAPSTQAG</sequence>
<proteinExistence type="predicted"/>
<dbReference type="Proteomes" id="UP000295783">
    <property type="component" value="Unassembled WGS sequence"/>
</dbReference>
<dbReference type="Pfam" id="PF09836">
    <property type="entry name" value="DUF2063"/>
    <property type="match status" value="1"/>
</dbReference>